<dbReference type="Proteomes" id="UP001059836">
    <property type="component" value="Chromosome"/>
</dbReference>
<dbReference type="InterPro" id="IPR001261">
    <property type="entry name" value="ArgE/DapE_CS"/>
</dbReference>
<dbReference type="PANTHER" id="PTHR43808:SF9">
    <property type="entry name" value="BLL0789 PROTEIN"/>
    <property type="match status" value="1"/>
</dbReference>
<dbReference type="PIRSF" id="PIRSF037238">
    <property type="entry name" value="Carboxypeptidase_G2"/>
    <property type="match status" value="1"/>
</dbReference>
<organism evidence="6 7">
    <name type="scientific">Gordonia pseudamarae</name>
    <dbReference type="NCBI Taxonomy" id="2831662"/>
    <lineage>
        <taxon>Bacteria</taxon>
        <taxon>Bacillati</taxon>
        <taxon>Actinomycetota</taxon>
        <taxon>Actinomycetes</taxon>
        <taxon>Mycobacteriales</taxon>
        <taxon>Gordoniaceae</taxon>
        <taxon>Gordonia</taxon>
    </lineage>
</organism>
<proteinExistence type="predicted"/>
<protein>
    <submittedName>
        <fullName evidence="6">M20/M25/M40 family metallo-hydrolase</fullName>
    </submittedName>
</protein>
<dbReference type="Gene3D" id="3.40.630.10">
    <property type="entry name" value="Zn peptidases"/>
    <property type="match status" value="1"/>
</dbReference>
<dbReference type="SUPFAM" id="SSF55031">
    <property type="entry name" value="Bacterial exopeptidase dimerisation domain"/>
    <property type="match status" value="1"/>
</dbReference>
<dbReference type="SUPFAM" id="SSF53187">
    <property type="entry name" value="Zn-dependent exopeptidases"/>
    <property type="match status" value="1"/>
</dbReference>
<accession>A0ABX6INT2</accession>
<dbReference type="Gene3D" id="3.30.70.360">
    <property type="match status" value="1"/>
</dbReference>
<keyword evidence="7" id="KW-1185">Reference proteome</keyword>
<sequence length="363" mass="37234">MTDLERLHALVRLETPSLDAAAASQIIEMLAGWWRAVGADVRIVAGGSGPHLVAELPGIGDPVLLVGHCDTVWPHGTLTGDVPWSVDGDIVRGPGVYDMKSGLVVMLSAAQRLRGRAHRAVRVVVVCDEEVGSPDSRPLIGECVQGVSAVIGFESPHPDGALKVGRRGSTRVRLAVTGKASHAALDPAGGISAVDELVDQLMAVRDLVTDPTLPTEVLCNIGTVNGGGAANVVPAHAEAEIGLRFIDRESETRVLDGFAALRPIRTGAGLDVEVLSQRPSWPASTADTGWLGTIADVARGIGQSVTGRPAAGAGDTNLTGGLGIPTVDGFGPSGGGAHAVTEHASLASLGSRVDLLEAVLTRV</sequence>
<keyword evidence="3" id="KW-0378">Hydrolase</keyword>
<dbReference type="EMBL" id="CP045809">
    <property type="protein sequence ID" value="QHN37427.1"/>
    <property type="molecule type" value="Genomic_DNA"/>
</dbReference>
<dbReference type="InterPro" id="IPR011650">
    <property type="entry name" value="Peptidase_M20_dimer"/>
</dbReference>
<evidence type="ECO:0000313" key="6">
    <source>
        <dbReference type="EMBL" id="QHN37427.1"/>
    </source>
</evidence>
<comment type="cofactor">
    <cofactor evidence="1">
        <name>Zn(2+)</name>
        <dbReference type="ChEBI" id="CHEBI:29105"/>
    </cofactor>
</comment>
<evidence type="ECO:0000256" key="3">
    <source>
        <dbReference type="ARBA" id="ARBA00022801"/>
    </source>
</evidence>
<dbReference type="InterPro" id="IPR002933">
    <property type="entry name" value="Peptidase_M20"/>
</dbReference>
<dbReference type="Pfam" id="PF01546">
    <property type="entry name" value="Peptidase_M20"/>
    <property type="match status" value="1"/>
</dbReference>
<name>A0ABX6INT2_9ACTN</name>
<dbReference type="InterPro" id="IPR036264">
    <property type="entry name" value="Bact_exopeptidase_dim_dom"/>
</dbReference>
<dbReference type="PANTHER" id="PTHR43808">
    <property type="entry name" value="ACETYLORNITHINE DEACETYLASE"/>
    <property type="match status" value="1"/>
</dbReference>
<evidence type="ECO:0000256" key="4">
    <source>
        <dbReference type="ARBA" id="ARBA00022833"/>
    </source>
</evidence>
<evidence type="ECO:0000256" key="1">
    <source>
        <dbReference type="ARBA" id="ARBA00001947"/>
    </source>
</evidence>
<feature type="domain" description="Peptidase M20 dimerisation" evidence="5">
    <location>
        <begin position="164"/>
        <end position="259"/>
    </location>
</feature>
<keyword evidence="4" id="KW-0862">Zinc</keyword>
<evidence type="ECO:0000259" key="5">
    <source>
        <dbReference type="Pfam" id="PF07687"/>
    </source>
</evidence>
<gene>
    <name evidence="6" type="ORF">GII31_07805</name>
</gene>
<evidence type="ECO:0000256" key="2">
    <source>
        <dbReference type="ARBA" id="ARBA00022723"/>
    </source>
</evidence>
<reference evidence="6" key="1">
    <citation type="journal article" date="2021" name="Nat. Microbiol.">
        <title>Cocultivation of an ultrasmall environmental parasitic bacterium with lytic ability against bacteria associated with wastewater foams.</title>
        <authorList>
            <person name="Batinovic S."/>
            <person name="Rose J.J.A."/>
            <person name="Ratcliffe J."/>
            <person name="Seviour R.J."/>
            <person name="Petrovski S."/>
        </authorList>
    </citation>
    <scope>NUCLEOTIDE SEQUENCE</scope>
    <source>
        <strain evidence="6">CON9</strain>
    </source>
</reference>
<dbReference type="InterPro" id="IPR017150">
    <property type="entry name" value="Pept_M20_glutamate_carboxypep"/>
</dbReference>
<dbReference type="InterPro" id="IPR050072">
    <property type="entry name" value="Peptidase_M20A"/>
</dbReference>
<dbReference type="PROSITE" id="PS00758">
    <property type="entry name" value="ARGE_DAPE_CPG2_1"/>
    <property type="match status" value="1"/>
</dbReference>
<keyword evidence="2" id="KW-0479">Metal-binding</keyword>
<dbReference type="Pfam" id="PF07687">
    <property type="entry name" value="M20_dimer"/>
    <property type="match status" value="1"/>
</dbReference>
<evidence type="ECO:0000313" key="7">
    <source>
        <dbReference type="Proteomes" id="UP001059836"/>
    </source>
</evidence>